<evidence type="ECO:0000256" key="1">
    <source>
        <dbReference type="ARBA" id="ARBA00022553"/>
    </source>
</evidence>
<organism evidence="4 5">
    <name type="scientific">Candidatus Jacksonbacteria bacterium RIFCSPLOWO2_02_FULL_44_20</name>
    <dbReference type="NCBI Taxonomy" id="1798460"/>
    <lineage>
        <taxon>Bacteria</taxon>
        <taxon>Candidatus Jacksoniibacteriota</taxon>
    </lineage>
</organism>
<accession>A0A1G2A7I8</accession>
<feature type="domain" description="Response regulatory" evidence="3">
    <location>
        <begin position="9"/>
        <end position="125"/>
    </location>
</feature>
<feature type="modified residue" description="4-aspartylphosphate" evidence="2">
    <location>
        <position position="58"/>
    </location>
</feature>
<keyword evidence="1 2" id="KW-0597">Phosphoprotein</keyword>
<dbReference type="SUPFAM" id="SSF52172">
    <property type="entry name" value="CheY-like"/>
    <property type="match status" value="1"/>
</dbReference>
<dbReference type="Proteomes" id="UP000178315">
    <property type="component" value="Unassembled WGS sequence"/>
</dbReference>
<sequence>MSDETKPKKILLVEDDRSLARMYTTKLEKSGYTVQTVVGGKDCIDVVAVFKPDVILLDIIIPQMDGFAVLQSLKSNPAMKNVVVILLTNLGQDEDIEKGKSLGAHDYLVKSQFTPAEIVARMEAALK</sequence>
<dbReference type="CDD" id="cd17574">
    <property type="entry name" value="REC_OmpR"/>
    <property type="match status" value="1"/>
</dbReference>
<dbReference type="InterPro" id="IPR050595">
    <property type="entry name" value="Bact_response_regulator"/>
</dbReference>
<evidence type="ECO:0000313" key="4">
    <source>
        <dbReference type="EMBL" id="OGY72629.1"/>
    </source>
</evidence>
<dbReference type="SMART" id="SM00448">
    <property type="entry name" value="REC"/>
    <property type="match status" value="1"/>
</dbReference>
<dbReference type="PANTHER" id="PTHR44591">
    <property type="entry name" value="STRESS RESPONSE REGULATOR PROTEIN 1"/>
    <property type="match status" value="1"/>
</dbReference>
<gene>
    <name evidence="4" type="ORF">A3H61_03410</name>
</gene>
<dbReference type="GO" id="GO:0000160">
    <property type="term" value="P:phosphorelay signal transduction system"/>
    <property type="evidence" value="ECO:0007669"/>
    <property type="project" value="InterPro"/>
</dbReference>
<protein>
    <recommendedName>
        <fullName evidence="3">Response regulatory domain-containing protein</fullName>
    </recommendedName>
</protein>
<evidence type="ECO:0000259" key="3">
    <source>
        <dbReference type="PROSITE" id="PS50110"/>
    </source>
</evidence>
<dbReference type="PANTHER" id="PTHR44591:SF3">
    <property type="entry name" value="RESPONSE REGULATORY DOMAIN-CONTAINING PROTEIN"/>
    <property type="match status" value="1"/>
</dbReference>
<dbReference type="InterPro" id="IPR001789">
    <property type="entry name" value="Sig_transdc_resp-reg_receiver"/>
</dbReference>
<dbReference type="AlphaFoldDB" id="A0A1G2A7I8"/>
<dbReference type="Gene3D" id="3.40.50.2300">
    <property type="match status" value="1"/>
</dbReference>
<name>A0A1G2A7I8_9BACT</name>
<dbReference type="InterPro" id="IPR011006">
    <property type="entry name" value="CheY-like_superfamily"/>
</dbReference>
<comment type="caution">
    <text evidence="4">The sequence shown here is derived from an EMBL/GenBank/DDBJ whole genome shotgun (WGS) entry which is preliminary data.</text>
</comment>
<proteinExistence type="predicted"/>
<dbReference type="PROSITE" id="PS50110">
    <property type="entry name" value="RESPONSE_REGULATORY"/>
    <property type="match status" value="1"/>
</dbReference>
<evidence type="ECO:0000313" key="5">
    <source>
        <dbReference type="Proteomes" id="UP000178315"/>
    </source>
</evidence>
<reference evidence="4 5" key="1">
    <citation type="journal article" date="2016" name="Nat. Commun.">
        <title>Thousands of microbial genomes shed light on interconnected biogeochemical processes in an aquifer system.</title>
        <authorList>
            <person name="Anantharaman K."/>
            <person name="Brown C.T."/>
            <person name="Hug L.A."/>
            <person name="Sharon I."/>
            <person name="Castelle C.J."/>
            <person name="Probst A.J."/>
            <person name="Thomas B.C."/>
            <person name="Singh A."/>
            <person name="Wilkins M.J."/>
            <person name="Karaoz U."/>
            <person name="Brodie E.L."/>
            <person name="Williams K.H."/>
            <person name="Hubbard S.S."/>
            <person name="Banfield J.F."/>
        </authorList>
    </citation>
    <scope>NUCLEOTIDE SEQUENCE [LARGE SCALE GENOMIC DNA]</scope>
</reference>
<dbReference type="EMBL" id="MHJU01000027">
    <property type="protein sequence ID" value="OGY72629.1"/>
    <property type="molecule type" value="Genomic_DNA"/>
</dbReference>
<evidence type="ECO:0000256" key="2">
    <source>
        <dbReference type="PROSITE-ProRule" id="PRU00169"/>
    </source>
</evidence>
<dbReference type="Pfam" id="PF00072">
    <property type="entry name" value="Response_reg"/>
    <property type="match status" value="1"/>
</dbReference>